<feature type="coiled-coil region" evidence="1">
    <location>
        <begin position="180"/>
        <end position="207"/>
    </location>
</feature>
<dbReference type="InterPro" id="IPR003346">
    <property type="entry name" value="Transposase_20"/>
</dbReference>
<name>A0AAE8HAB0_9PSED</name>
<dbReference type="NCBIfam" id="NF033542">
    <property type="entry name" value="transpos_IS110"/>
    <property type="match status" value="1"/>
</dbReference>
<evidence type="ECO:0000313" key="4">
    <source>
        <dbReference type="EMBL" id="SDU96433.1"/>
    </source>
</evidence>
<evidence type="ECO:0000256" key="1">
    <source>
        <dbReference type="SAM" id="Coils"/>
    </source>
</evidence>
<evidence type="ECO:0000259" key="2">
    <source>
        <dbReference type="Pfam" id="PF01548"/>
    </source>
</evidence>
<evidence type="ECO:0000259" key="3">
    <source>
        <dbReference type="Pfam" id="PF02371"/>
    </source>
</evidence>
<dbReference type="InterPro" id="IPR002525">
    <property type="entry name" value="Transp_IS110-like_N"/>
</dbReference>
<gene>
    <name evidence="4" type="ORF">SAMN04490209_1238</name>
    <name evidence="5" type="ORF">SAMN04490209_2853</name>
</gene>
<dbReference type="InterPro" id="IPR047650">
    <property type="entry name" value="Transpos_IS110"/>
</dbReference>
<dbReference type="AlphaFoldDB" id="A0AAE8HAB0"/>
<dbReference type="GO" id="GO:0004803">
    <property type="term" value="F:transposase activity"/>
    <property type="evidence" value="ECO:0007669"/>
    <property type="project" value="InterPro"/>
</dbReference>
<keyword evidence="6" id="KW-1185">Reference proteome</keyword>
<evidence type="ECO:0000313" key="5">
    <source>
        <dbReference type="EMBL" id="SDV08030.1"/>
    </source>
</evidence>
<dbReference type="EMBL" id="LT629801">
    <property type="protein sequence ID" value="SDV08030.1"/>
    <property type="molecule type" value="Genomic_DNA"/>
</dbReference>
<accession>A0AAE8HAB0</accession>
<protein>
    <submittedName>
        <fullName evidence="4">Transposase</fullName>
    </submittedName>
</protein>
<dbReference type="Pfam" id="PF02371">
    <property type="entry name" value="Transposase_20"/>
    <property type="match status" value="1"/>
</dbReference>
<evidence type="ECO:0000313" key="6">
    <source>
        <dbReference type="Proteomes" id="UP000182085"/>
    </source>
</evidence>
<dbReference type="PANTHER" id="PTHR33055">
    <property type="entry name" value="TRANSPOSASE FOR INSERTION SEQUENCE ELEMENT IS1111A"/>
    <property type="match status" value="1"/>
</dbReference>
<dbReference type="Proteomes" id="UP000182085">
    <property type="component" value="Chromosome I"/>
</dbReference>
<dbReference type="GO" id="GO:0006313">
    <property type="term" value="P:DNA transposition"/>
    <property type="evidence" value="ECO:0007669"/>
    <property type="project" value="InterPro"/>
</dbReference>
<organism evidence="4 6">
    <name type="scientific">Pseudomonas rhodesiae</name>
    <dbReference type="NCBI Taxonomy" id="76760"/>
    <lineage>
        <taxon>Bacteria</taxon>
        <taxon>Pseudomonadati</taxon>
        <taxon>Pseudomonadota</taxon>
        <taxon>Gammaproteobacteria</taxon>
        <taxon>Pseudomonadales</taxon>
        <taxon>Pseudomonadaceae</taxon>
        <taxon>Pseudomonas</taxon>
    </lineage>
</organism>
<dbReference type="GO" id="GO:0003677">
    <property type="term" value="F:DNA binding"/>
    <property type="evidence" value="ECO:0007669"/>
    <property type="project" value="InterPro"/>
</dbReference>
<feature type="domain" description="Transposase IS110-like N-terminal" evidence="2">
    <location>
        <begin position="7"/>
        <end position="145"/>
    </location>
</feature>
<dbReference type="PANTHER" id="PTHR33055:SF3">
    <property type="entry name" value="PUTATIVE TRANSPOSASE FOR IS117-RELATED"/>
    <property type="match status" value="1"/>
</dbReference>
<reference evidence="4 6" key="1">
    <citation type="submission" date="2016-10" db="EMBL/GenBank/DDBJ databases">
        <authorList>
            <person name="Varghese N."/>
            <person name="Submissions S."/>
        </authorList>
    </citation>
    <scope>NUCLEOTIDE SEQUENCE [LARGE SCALE GENOMIC DNA]</scope>
    <source>
        <strain evidence="4 6">BS2777</strain>
    </source>
</reference>
<sequence>MQLTTVSVDLAKTVFQLHAIDQQGKTALRKQLKREQVVPFFANLEPCLVGMEACGGAHYWARKLQALGHTVKLMAPQFVKPYVKSNKNDVADAEAICEAVTRPNMRFVPIKTVEQQAILAVHCARQGFVKARTAQANSIRGLLGEFGVVLPQGIRHIVERLPDILEDHENALPGSLRQLMQRLMAHFKELDRQVVELEREIQQWHRSNEDSCRLAEMPGVGPLTATALVASVGDAKNFSNGRQMAAWLGLVPRQHSSGGKPTLLGISKRGDGYLRTLLIHGARSMVRVVESKTDPSADWLKGLLARRHTNVAVVAQANKTARIAWALLAHGTKFRPDYTPDVTVA</sequence>
<dbReference type="RefSeq" id="WP_083377792.1">
    <property type="nucleotide sequence ID" value="NZ_BAAAEG010000001.1"/>
</dbReference>
<keyword evidence="1" id="KW-0175">Coiled coil</keyword>
<dbReference type="EMBL" id="LT629801">
    <property type="protein sequence ID" value="SDU96433.1"/>
    <property type="molecule type" value="Genomic_DNA"/>
</dbReference>
<proteinExistence type="predicted"/>
<feature type="domain" description="Transposase IS116/IS110/IS902 C-terminal" evidence="3">
    <location>
        <begin position="213"/>
        <end position="288"/>
    </location>
</feature>
<dbReference type="Pfam" id="PF01548">
    <property type="entry name" value="DEDD_Tnp_IS110"/>
    <property type="match status" value="1"/>
</dbReference>